<evidence type="ECO:0000313" key="3">
    <source>
        <dbReference type="Proteomes" id="UP001204833"/>
    </source>
</evidence>
<organism evidence="2 3">
    <name type="scientific">Candida theae</name>
    <dbReference type="NCBI Taxonomy" id="1198502"/>
    <lineage>
        <taxon>Eukaryota</taxon>
        <taxon>Fungi</taxon>
        <taxon>Dikarya</taxon>
        <taxon>Ascomycota</taxon>
        <taxon>Saccharomycotina</taxon>
        <taxon>Pichiomycetes</taxon>
        <taxon>Debaryomycetaceae</taxon>
        <taxon>Candida/Lodderomyces clade</taxon>
        <taxon>Candida</taxon>
    </lineage>
</organism>
<gene>
    <name evidence="2" type="ORF">KGF57_005003</name>
</gene>
<sequence length="117" mass="13663">MTRQDSITDSVSSNNSLNYSSDNKDQGHVKDYNKESVTRVGSESSTESDQLAKNPFLNPKVEEYYRDLYTNSGYESYSAFDPYFEWTEEEEKKVIWKLNWRVAFTACLLFVSLQVDR</sequence>
<feature type="compositionally biased region" description="Low complexity" evidence="1">
    <location>
        <begin position="10"/>
        <end position="21"/>
    </location>
</feature>
<evidence type="ECO:0000256" key="1">
    <source>
        <dbReference type="SAM" id="MobiDB-lite"/>
    </source>
</evidence>
<accession>A0AAD5B9X9</accession>
<keyword evidence="3" id="KW-1185">Reference proteome</keyword>
<evidence type="ECO:0000313" key="2">
    <source>
        <dbReference type="EMBL" id="KAI5949012.1"/>
    </source>
</evidence>
<dbReference type="GeneID" id="76153047"/>
<dbReference type="EMBL" id="JAIHNG010000167">
    <property type="protein sequence ID" value="KAI5949012.1"/>
    <property type="molecule type" value="Genomic_DNA"/>
</dbReference>
<feature type="compositionally biased region" description="Polar residues" evidence="1">
    <location>
        <begin position="39"/>
        <end position="51"/>
    </location>
</feature>
<comment type="caution">
    <text evidence="2">The sequence shown here is derived from an EMBL/GenBank/DDBJ whole genome shotgun (WGS) entry which is preliminary data.</text>
</comment>
<dbReference type="Proteomes" id="UP001204833">
    <property type="component" value="Unassembled WGS sequence"/>
</dbReference>
<feature type="compositionally biased region" description="Basic and acidic residues" evidence="1">
    <location>
        <begin position="22"/>
        <end position="37"/>
    </location>
</feature>
<feature type="region of interest" description="Disordered" evidence="1">
    <location>
        <begin position="1"/>
        <end position="54"/>
    </location>
</feature>
<feature type="non-terminal residue" evidence="2">
    <location>
        <position position="117"/>
    </location>
</feature>
<reference evidence="2 3" key="1">
    <citation type="journal article" date="2022" name="DNA Res.">
        <title>Genome analysis of five recently described species of the CUG-Ser clade uncovers Candida theae as a new hybrid lineage with pathogenic potential in the Candida parapsilosis species complex.</title>
        <authorList>
            <person name="Mixao V."/>
            <person name="Del Olmo V."/>
            <person name="Hegedusova E."/>
            <person name="Saus E."/>
            <person name="Pryszcz L."/>
            <person name="Cillingova A."/>
            <person name="Nosek J."/>
            <person name="Gabaldon T."/>
        </authorList>
    </citation>
    <scope>NUCLEOTIDE SEQUENCE [LARGE SCALE GENOMIC DNA]</scope>
    <source>
        <strain evidence="2 3">CBS 12239</strain>
    </source>
</reference>
<dbReference type="RefSeq" id="XP_051606522.1">
    <property type="nucleotide sequence ID" value="XM_051754573.1"/>
</dbReference>
<name>A0AAD5B9X9_9ASCO</name>
<dbReference type="AlphaFoldDB" id="A0AAD5B9X9"/>
<protein>
    <submittedName>
        <fullName evidence="2">Uncharacterized protein</fullName>
    </submittedName>
</protein>
<proteinExistence type="predicted"/>